<proteinExistence type="predicted"/>
<accession>A0ABU3L8Q9</accession>
<dbReference type="Proteomes" id="UP001250656">
    <property type="component" value="Unassembled WGS sequence"/>
</dbReference>
<dbReference type="EMBL" id="JAVTTP010000001">
    <property type="protein sequence ID" value="MDT7829452.1"/>
    <property type="molecule type" value="Genomic_DNA"/>
</dbReference>
<protein>
    <submittedName>
        <fullName evidence="1">Uncharacterized protein</fullName>
    </submittedName>
</protein>
<reference evidence="1 2" key="1">
    <citation type="submission" date="2023-09" db="EMBL/GenBank/DDBJ databases">
        <title>Novel taxa isolated from Blanes Bay.</title>
        <authorList>
            <person name="Rey-Velasco X."/>
            <person name="Lucena T."/>
        </authorList>
    </citation>
    <scope>NUCLEOTIDE SEQUENCE [LARGE SCALE GENOMIC DNA]</scope>
    <source>
        <strain evidence="1 2">S334</strain>
    </source>
</reference>
<sequence>MPDLRTYSVAGKVYASPNGADTLLDTNSLSVNSTDQVGGDSSGRVVQGLMLVNADTDQDIGEIIEGGGFNHKNNGTSNLDIRAEPSADAESVVFDYQGEANYHTENVPVYAIGGNSNCDYWPWIANLGTNTLTAIAYAEDRGAASAG</sequence>
<gene>
    <name evidence="1" type="ORF">RQM65_12315</name>
</gene>
<comment type="caution">
    <text evidence="1">The sequence shown here is derived from an EMBL/GenBank/DDBJ whole genome shotgun (WGS) entry which is preliminary data.</text>
</comment>
<dbReference type="RefSeq" id="WP_314015391.1">
    <property type="nucleotide sequence ID" value="NZ_JAVTTP010000001.1"/>
</dbReference>
<keyword evidence="2" id="KW-1185">Reference proteome</keyword>
<organism evidence="1 2">
    <name type="scientific">Pricia mediterranea</name>
    <dbReference type="NCBI Taxonomy" id="3076079"/>
    <lineage>
        <taxon>Bacteria</taxon>
        <taxon>Pseudomonadati</taxon>
        <taxon>Bacteroidota</taxon>
        <taxon>Flavobacteriia</taxon>
        <taxon>Flavobacteriales</taxon>
        <taxon>Flavobacteriaceae</taxon>
        <taxon>Pricia</taxon>
    </lineage>
</organism>
<evidence type="ECO:0000313" key="1">
    <source>
        <dbReference type="EMBL" id="MDT7829452.1"/>
    </source>
</evidence>
<evidence type="ECO:0000313" key="2">
    <source>
        <dbReference type="Proteomes" id="UP001250656"/>
    </source>
</evidence>
<name>A0ABU3L8Q9_9FLAO</name>